<feature type="transmembrane region" description="Helical" evidence="11">
    <location>
        <begin position="284"/>
        <end position="305"/>
    </location>
</feature>
<evidence type="ECO:0000256" key="3">
    <source>
        <dbReference type="ARBA" id="ARBA00022475"/>
    </source>
</evidence>
<evidence type="ECO:0000256" key="12">
    <source>
        <dbReference type="SAM" id="SignalP"/>
    </source>
</evidence>
<dbReference type="SUPFAM" id="SSF52058">
    <property type="entry name" value="L domain-like"/>
    <property type="match status" value="1"/>
</dbReference>
<dbReference type="InterPro" id="IPR032675">
    <property type="entry name" value="LRR_dom_sf"/>
</dbReference>
<evidence type="ECO:0000256" key="2">
    <source>
        <dbReference type="ARBA" id="ARBA00009592"/>
    </source>
</evidence>
<accession>A0ABU6TJ60</accession>
<keyword evidence="12" id="KW-0732">Signal</keyword>
<organism evidence="13 14">
    <name type="scientific">Stylosanthes scabra</name>
    <dbReference type="NCBI Taxonomy" id="79078"/>
    <lineage>
        <taxon>Eukaryota</taxon>
        <taxon>Viridiplantae</taxon>
        <taxon>Streptophyta</taxon>
        <taxon>Embryophyta</taxon>
        <taxon>Tracheophyta</taxon>
        <taxon>Spermatophyta</taxon>
        <taxon>Magnoliopsida</taxon>
        <taxon>eudicotyledons</taxon>
        <taxon>Gunneridae</taxon>
        <taxon>Pentapetalae</taxon>
        <taxon>rosids</taxon>
        <taxon>fabids</taxon>
        <taxon>Fabales</taxon>
        <taxon>Fabaceae</taxon>
        <taxon>Papilionoideae</taxon>
        <taxon>50 kb inversion clade</taxon>
        <taxon>dalbergioids sensu lato</taxon>
        <taxon>Dalbergieae</taxon>
        <taxon>Pterocarpus clade</taxon>
        <taxon>Stylosanthes</taxon>
    </lineage>
</organism>
<dbReference type="PANTHER" id="PTHR27004:SF435">
    <property type="entry name" value="LEUCINE-RICH REPEAT-CONTAINING N-TERMINAL PLANT-TYPE DOMAIN-CONTAINING PROTEIN"/>
    <property type="match status" value="1"/>
</dbReference>
<feature type="signal peptide" evidence="12">
    <location>
        <begin position="1"/>
        <end position="20"/>
    </location>
</feature>
<dbReference type="InterPro" id="IPR001611">
    <property type="entry name" value="Leu-rich_rpt"/>
</dbReference>
<evidence type="ECO:0000256" key="7">
    <source>
        <dbReference type="ARBA" id="ARBA00022989"/>
    </source>
</evidence>
<evidence type="ECO:0000256" key="4">
    <source>
        <dbReference type="ARBA" id="ARBA00022614"/>
    </source>
</evidence>
<dbReference type="EMBL" id="JASCZI010091006">
    <property type="protein sequence ID" value="MED6148384.1"/>
    <property type="molecule type" value="Genomic_DNA"/>
</dbReference>
<evidence type="ECO:0000256" key="8">
    <source>
        <dbReference type="ARBA" id="ARBA00023136"/>
    </source>
</evidence>
<comment type="similarity">
    <text evidence="2">Belongs to the RLP family.</text>
</comment>
<evidence type="ECO:0000313" key="13">
    <source>
        <dbReference type="EMBL" id="MED6148384.1"/>
    </source>
</evidence>
<evidence type="ECO:0000256" key="11">
    <source>
        <dbReference type="SAM" id="Phobius"/>
    </source>
</evidence>
<keyword evidence="4" id="KW-0433">Leucine-rich repeat</keyword>
<dbReference type="Proteomes" id="UP001341840">
    <property type="component" value="Unassembled WGS sequence"/>
</dbReference>
<evidence type="ECO:0000256" key="5">
    <source>
        <dbReference type="ARBA" id="ARBA00022692"/>
    </source>
</evidence>
<gene>
    <name evidence="13" type="ORF">PIB30_052736</name>
</gene>
<comment type="caution">
    <text evidence="13">The sequence shown here is derived from an EMBL/GenBank/DDBJ whole genome shotgun (WGS) entry which is preliminary data.</text>
</comment>
<comment type="subcellular location">
    <subcellularLocation>
        <location evidence="1">Cell membrane</location>
        <topology evidence="1">Single-pass type I membrane protein</topology>
    </subcellularLocation>
</comment>
<sequence>MPHCPKTCDGTFLLYPLILADFTLRSVVVSYNKLVYIVENGKCRAQHESHEEKMIVDAAFNNFSGQLPVKGFRGWPLVRTFLDNLSRTFNFTDATYSVTDGGSSSCLSSCRQWPSVMSDSIAVIISIKGHEIESVKILTIFTSIVFSSNQFEGKIPKELIDFKALHLLNLSHNALPGQIPFSIGNLSQLESLDLLMNSLEGEILTELVNLNFLSILNLYFNHLTGRIPTGTKLESFEASSFEGNDGLYGTPLTKTPNQGIHPPLTQPPQMPPYGSLACEVHWDLVSAEVGLIFGIGIIVGLLLFWKRWRMRYC</sequence>
<keyword evidence="10" id="KW-0325">Glycoprotein</keyword>
<feature type="chain" id="PRO_5047495685" evidence="12">
    <location>
        <begin position="21"/>
        <end position="313"/>
    </location>
</feature>
<keyword evidence="7 11" id="KW-1133">Transmembrane helix</keyword>
<evidence type="ECO:0000256" key="1">
    <source>
        <dbReference type="ARBA" id="ARBA00004251"/>
    </source>
</evidence>
<dbReference type="PANTHER" id="PTHR27004">
    <property type="entry name" value="RECEPTOR-LIKE PROTEIN 12 ISOFORM X1"/>
    <property type="match status" value="1"/>
</dbReference>
<proteinExistence type="inferred from homology"/>
<keyword evidence="9" id="KW-0675">Receptor</keyword>
<dbReference type="Pfam" id="PF00560">
    <property type="entry name" value="LRR_1"/>
    <property type="match status" value="1"/>
</dbReference>
<keyword evidence="5 11" id="KW-0812">Transmembrane</keyword>
<reference evidence="13 14" key="1">
    <citation type="journal article" date="2023" name="Plants (Basel)">
        <title>Bridging the Gap: Combining Genomics and Transcriptomics Approaches to Understand Stylosanthes scabra, an Orphan Legume from the Brazilian Caatinga.</title>
        <authorList>
            <person name="Ferreira-Neto J.R.C."/>
            <person name="da Silva M.D."/>
            <person name="Binneck E."/>
            <person name="de Melo N.F."/>
            <person name="da Silva R.H."/>
            <person name="de Melo A.L.T.M."/>
            <person name="Pandolfi V."/>
            <person name="Bustamante F.O."/>
            <person name="Brasileiro-Vidal A.C."/>
            <person name="Benko-Iseppon A.M."/>
        </authorList>
    </citation>
    <scope>NUCLEOTIDE SEQUENCE [LARGE SCALE GENOMIC DNA]</scope>
    <source>
        <tissue evidence="13">Leaves</tissue>
    </source>
</reference>
<name>A0ABU6TJ60_9FABA</name>
<protein>
    <submittedName>
        <fullName evidence="13">Uncharacterized protein</fullName>
    </submittedName>
</protein>
<evidence type="ECO:0000313" key="14">
    <source>
        <dbReference type="Proteomes" id="UP001341840"/>
    </source>
</evidence>
<evidence type="ECO:0000256" key="9">
    <source>
        <dbReference type="ARBA" id="ARBA00023170"/>
    </source>
</evidence>
<keyword evidence="8 11" id="KW-0472">Membrane</keyword>
<keyword evidence="3" id="KW-1003">Cell membrane</keyword>
<keyword evidence="14" id="KW-1185">Reference proteome</keyword>
<dbReference type="Gene3D" id="3.80.10.10">
    <property type="entry name" value="Ribonuclease Inhibitor"/>
    <property type="match status" value="1"/>
</dbReference>
<evidence type="ECO:0000256" key="10">
    <source>
        <dbReference type="ARBA" id="ARBA00023180"/>
    </source>
</evidence>
<evidence type="ECO:0000256" key="6">
    <source>
        <dbReference type="ARBA" id="ARBA00022737"/>
    </source>
</evidence>
<keyword evidence="6" id="KW-0677">Repeat</keyword>